<evidence type="ECO:0000313" key="2">
    <source>
        <dbReference type="Proteomes" id="UP000253420"/>
    </source>
</evidence>
<protein>
    <recommendedName>
        <fullName evidence="3">DUF262 domain-containing protein</fullName>
    </recommendedName>
</protein>
<keyword evidence="2" id="KW-1185">Reference proteome</keyword>
<proteinExistence type="predicted"/>
<name>A0A368K3M5_9HYPH</name>
<reference evidence="1 2" key="1">
    <citation type="submission" date="2018-07" db="EMBL/GenBank/DDBJ databases">
        <title>The draft genome of Phyllobacterium salinisoli.</title>
        <authorList>
            <person name="Liu L."/>
            <person name="Li L."/>
            <person name="Zhang X."/>
            <person name="Liang L."/>
        </authorList>
    </citation>
    <scope>NUCLEOTIDE SEQUENCE [LARGE SCALE GENOMIC DNA]</scope>
    <source>
        <strain evidence="1 2">LLAN61</strain>
    </source>
</reference>
<sequence length="86" mass="10061">MGTKLEIRQDAWTVGKLFGKRGQINLNPQWQRGPAWKQSRQVLLIDSILRFRRSTFAKGREMRSIHMMQWMGSNVFARSGNSERVP</sequence>
<comment type="caution">
    <text evidence="1">The sequence shown here is derived from an EMBL/GenBank/DDBJ whole genome shotgun (WGS) entry which is preliminary data.</text>
</comment>
<gene>
    <name evidence="1" type="ORF">DUT91_17085</name>
</gene>
<dbReference type="EMBL" id="QOZG01000007">
    <property type="protein sequence ID" value="RCS22600.1"/>
    <property type="molecule type" value="Genomic_DNA"/>
</dbReference>
<dbReference type="Proteomes" id="UP000253420">
    <property type="component" value="Unassembled WGS sequence"/>
</dbReference>
<accession>A0A368K3M5</accession>
<dbReference type="AlphaFoldDB" id="A0A368K3M5"/>
<organism evidence="1 2">
    <name type="scientific">Phyllobacterium salinisoli</name>
    <dbReference type="NCBI Taxonomy" id="1899321"/>
    <lineage>
        <taxon>Bacteria</taxon>
        <taxon>Pseudomonadati</taxon>
        <taxon>Pseudomonadota</taxon>
        <taxon>Alphaproteobacteria</taxon>
        <taxon>Hyphomicrobiales</taxon>
        <taxon>Phyllobacteriaceae</taxon>
        <taxon>Phyllobacterium</taxon>
    </lineage>
</organism>
<evidence type="ECO:0000313" key="1">
    <source>
        <dbReference type="EMBL" id="RCS22600.1"/>
    </source>
</evidence>
<evidence type="ECO:0008006" key="3">
    <source>
        <dbReference type="Google" id="ProtNLM"/>
    </source>
</evidence>